<dbReference type="EMBL" id="LAOD01000014">
    <property type="protein sequence ID" value="KJV86584.1"/>
    <property type="molecule type" value="Genomic_DNA"/>
</dbReference>
<gene>
    <name evidence="2" type="ORF">APHCRT_0503</name>
    <name evidence="1" type="ORF">APHCRT_0512</name>
</gene>
<reference evidence="2 3" key="1">
    <citation type="submission" date="2015-01" db="EMBL/GenBank/DDBJ databases">
        <title>Genome Sequencing of Rickettsiales.</title>
        <authorList>
            <person name="Daugherty S.C."/>
            <person name="Su Q."/>
            <person name="Abolude K."/>
            <person name="Beier-Sexton M."/>
            <person name="Carlyon J.A."/>
            <person name="Carter R."/>
            <person name="Day N.P."/>
            <person name="Dumler S.J."/>
            <person name="Dyachenko V."/>
            <person name="Godinez A."/>
            <person name="Kurtti T.J."/>
            <person name="Lichay M."/>
            <person name="Mullins K.E."/>
            <person name="Ott S."/>
            <person name="Pappas-Brown V."/>
            <person name="Paris D.H."/>
            <person name="Patel P."/>
            <person name="Richards A.L."/>
            <person name="Sadzewicz L."/>
            <person name="Sears K."/>
            <person name="Seidman D."/>
            <person name="Sengamalay N."/>
            <person name="Stenos J."/>
            <person name="Tallon L.J."/>
            <person name="Vincent G."/>
            <person name="Fraser C.M."/>
            <person name="Munderloh U."/>
            <person name="Dunning-Hotopp J.C."/>
        </authorList>
    </citation>
    <scope>NUCLEOTIDE SEQUENCE [LARGE SCALE GENOMIC DNA]</scope>
    <source>
        <strain evidence="2 3">CRT53-1</strain>
    </source>
</reference>
<accession>A0A0F3Q2B6</accession>
<evidence type="ECO:0000313" key="3">
    <source>
        <dbReference type="Proteomes" id="UP000033722"/>
    </source>
</evidence>
<comment type="caution">
    <text evidence="2">The sequence shown here is derived from an EMBL/GenBank/DDBJ whole genome shotgun (WGS) entry which is preliminary data.</text>
</comment>
<evidence type="ECO:0000313" key="1">
    <source>
        <dbReference type="EMBL" id="KJV86584.1"/>
    </source>
</evidence>
<protein>
    <submittedName>
        <fullName evidence="2">Uncharacterized protein</fullName>
    </submittedName>
</protein>
<sequence>MNLVCDACFLSLKPRSTGFKAAFLTSSLCQLQSDGIMNHLLIQYASKYMPYNVLSEAIFGKRNSQ</sequence>
<dbReference type="EMBL" id="LAOD01000013">
    <property type="protein sequence ID" value="KJV86623.1"/>
    <property type="molecule type" value="Genomic_DNA"/>
</dbReference>
<dbReference type="AlphaFoldDB" id="A0A0F3Q2B6"/>
<dbReference type="PATRIC" id="fig|1359157.3.peg.157"/>
<proteinExistence type="predicted"/>
<name>A0A0F3Q2B6_ANAPH</name>
<organism evidence="2 3">
    <name type="scientific">Anaplasma phagocytophilum str. CRT53-1</name>
    <dbReference type="NCBI Taxonomy" id="1359157"/>
    <lineage>
        <taxon>Bacteria</taxon>
        <taxon>Pseudomonadati</taxon>
        <taxon>Pseudomonadota</taxon>
        <taxon>Alphaproteobacteria</taxon>
        <taxon>Rickettsiales</taxon>
        <taxon>Anaplasmataceae</taxon>
        <taxon>Anaplasma</taxon>
        <taxon>phagocytophilum group</taxon>
    </lineage>
</organism>
<evidence type="ECO:0000313" key="2">
    <source>
        <dbReference type="EMBL" id="KJV86623.1"/>
    </source>
</evidence>
<dbReference type="Proteomes" id="UP000033722">
    <property type="component" value="Unassembled WGS sequence"/>
</dbReference>